<sequence length="344" mass="40090">MSSNIDLIKLKYENFNDLEEIKLKLCSHPMFIKKWALLGSFLGYEYCRGSNTRVIGEGYNVSKSKGDYYIDAINTSEYYFNRGWYPRIRLNMKVSNFSFKFIPDTIVPLISKKETLSPKVLSENYMVNNSNNKKNIRKEFKNIVSVSLKNNIAKDIFNKISLTNSYRFIHNDLFNDRSFKYNFSHKYTLGNQIDEIRKYNKVNNITINMPPRSKVSVKSILYGNKVILPYKALVLISYNIQLSGKINNKKNAYLGYVTPANLATKFTFGNDKVSAIEEITNEYGEKINTTDFYWDWRKLSENVDFNSFMKIFNKFECVEIEGKFSKINYNNVIIESGQVQPLNG</sequence>
<dbReference type="EMBL" id="WHJC01000084">
    <property type="protein sequence ID" value="MPQ43598.1"/>
    <property type="molecule type" value="Genomic_DNA"/>
</dbReference>
<name>A0A6I1MMB7_9CLOT</name>
<keyword evidence="2" id="KW-1015">Disulfide bond</keyword>
<comment type="caution">
    <text evidence="4">The sequence shown here is derived from an EMBL/GenBank/DDBJ whole genome shotgun (WGS) entry which is preliminary data.</text>
</comment>
<dbReference type="Proteomes" id="UP000430345">
    <property type="component" value="Unassembled WGS sequence"/>
</dbReference>
<evidence type="ECO:0000256" key="1">
    <source>
        <dbReference type="ARBA" id="ARBA00009831"/>
    </source>
</evidence>
<proteinExistence type="inferred from homology"/>
<comment type="similarity">
    <text evidence="1">Belongs to the aerolysin family.</text>
</comment>
<keyword evidence="5" id="KW-1185">Reference proteome</keyword>
<gene>
    <name evidence="4" type="ORF">GBZ86_07485</name>
</gene>
<protein>
    <submittedName>
        <fullName evidence="4">Aerolysin family beta-barrel pore-forming toxin</fullName>
    </submittedName>
</protein>
<dbReference type="RefSeq" id="WP_152889272.1">
    <property type="nucleotide sequence ID" value="NZ_WHJC01000084.1"/>
</dbReference>
<reference evidence="4 5" key="1">
    <citation type="submission" date="2019-10" db="EMBL/GenBank/DDBJ databases">
        <title>The Genome Sequence of Clostridium tarantellae Isolated from Fish Brain.</title>
        <authorList>
            <person name="Bano L."/>
            <person name="Kiel M."/>
            <person name="Sales G."/>
            <person name="Doxey A.C."/>
            <person name="Mansfield M.J."/>
            <person name="Schiavone M."/>
            <person name="Rossetto O."/>
            <person name="Pirazzini M."/>
            <person name="Dobrindt U."/>
            <person name="Montecucco C."/>
        </authorList>
    </citation>
    <scope>NUCLEOTIDE SEQUENCE [LARGE SCALE GENOMIC DNA]</scope>
    <source>
        <strain evidence="4 5">DSM 3997</strain>
    </source>
</reference>
<evidence type="ECO:0000259" key="3">
    <source>
        <dbReference type="Pfam" id="PF01117"/>
    </source>
</evidence>
<evidence type="ECO:0000313" key="4">
    <source>
        <dbReference type="EMBL" id="MPQ43598.1"/>
    </source>
</evidence>
<dbReference type="SUPFAM" id="SSF56973">
    <property type="entry name" value="Aerolisin/ETX pore-forming domain"/>
    <property type="match status" value="1"/>
</dbReference>
<feature type="domain" description="Aerolysin-like C-terminal" evidence="3">
    <location>
        <begin position="16"/>
        <end position="344"/>
    </location>
</feature>
<dbReference type="Gene3D" id="2.170.15.10">
    <property type="entry name" value="Proaerolysin, chain A, domain 3"/>
    <property type="match status" value="1"/>
</dbReference>
<dbReference type="Pfam" id="PF01117">
    <property type="entry name" value="Aerolysin"/>
    <property type="match status" value="1"/>
</dbReference>
<evidence type="ECO:0000313" key="5">
    <source>
        <dbReference type="Proteomes" id="UP000430345"/>
    </source>
</evidence>
<accession>A0A6I1MMB7</accession>
<dbReference type="AlphaFoldDB" id="A0A6I1MMB7"/>
<dbReference type="InterPro" id="IPR055267">
    <property type="entry name" value="Aerolysin-like_C"/>
</dbReference>
<organism evidence="4 5">
    <name type="scientific">Clostridium tarantellae</name>
    <dbReference type="NCBI Taxonomy" id="39493"/>
    <lineage>
        <taxon>Bacteria</taxon>
        <taxon>Bacillati</taxon>
        <taxon>Bacillota</taxon>
        <taxon>Clostridia</taxon>
        <taxon>Eubacteriales</taxon>
        <taxon>Clostridiaceae</taxon>
        <taxon>Clostridium</taxon>
    </lineage>
</organism>
<evidence type="ECO:0000256" key="2">
    <source>
        <dbReference type="ARBA" id="ARBA00023157"/>
    </source>
</evidence>
<dbReference type="Gene3D" id="3.30.412.10">
    <property type="entry name" value="Proaerolysin, chain A, domain 2"/>
    <property type="match status" value="1"/>
</dbReference>